<dbReference type="RefSeq" id="XP_025558627.1">
    <property type="nucleotide sequence ID" value="XM_025701544.1"/>
</dbReference>
<evidence type="ECO:0000313" key="3">
    <source>
        <dbReference type="EMBL" id="PYH64833.1"/>
    </source>
</evidence>
<keyword evidence="4" id="KW-1185">Reference proteome</keyword>
<name>A0A319BG26_ASPVC</name>
<proteinExistence type="predicted"/>
<sequence length="189" mass="21264">MGCRQACREREEGRKKAALTRWSERLAHGFRYATLVFWGAEGEMRFPSTNNETIGTRTKPAGKSREWESRRKRPWTSTNTGGQIWGESGCGWGVGKRAGQRCWTGFLIFWAEKERATLQVNRAGFAWLLLRGPLPALSRALNLVGLAHILPATAAGRKELGFGISRLISWRAGIFFSFVFLCFRQAADP</sequence>
<dbReference type="GeneID" id="37206136"/>
<feature type="region of interest" description="Disordered" evidence="1">
    <location>
        <begin position="49"/>
        <end position="78"/>
    </location>
</feature>
<evidence type="ECO:0000256" key="2">
    <source>
        <dbReference type="SAM" id="Phobius"/>
    </source>
</evidence>
<evidence type="ECO:0000313" key="4">
    <source>
        <dbReference type="Proteomes" id="UP000248405"/>
    </source>
</evidence>
<accession>A0A319BG26</accession>
<evidence type="ECO:0000256" key="1">
    <source>
        <dbReference type="SAM" id="MobiDB-lite"/>
    </source>
</evidence>
<reference evidence="3" key="1">
    <citation type="submission" date="2016-12" db="EMBL/GenBank/DDBJ databases">
        <title>The genomes of Aspergillus section Nigri reveals drivers in fungal speciation.</title>
        <authorList>
            <consortium name="DOE Joint Genome Institute"/>
            <person name="Vesth T.C."/>
            <person name="Nybo J."/>
            <person name="Theobald S."/>
            <person name="Brandl J."/>
            <person name="Frisvad J.C."/>
            <person name="Nielsen K.F."/>
            <person name="Lyhne E.K."/>
            <person name="Kogle M.E."/>
            <person name="Kuo A."/>
            <person name="Riley R."/>
            <person name="Clum A."/>
            <person name="Nolan M."/>
            <person name="Lipzen A."/>
            <person name="Salamov A."/>
            <person name="Henrissat B."/>
            <person name="Wiebenga A."/>
            <person name="De Vries R.P."/>
            <person name="Grigoriev I.V."/>
            <person name="Mortensen U.H."/>
            <person name="Andersen M.R."/>
            <person name="Baker S.E."/>
        </authorList>
    </citation>
    <scope>NUCLEOTIDE SEQUENCE [LARGE SCALE GENOMIC DNA]</scope>
    <source>
        <strain evidence="3">CBS 113365</strain>
    </source>
</reference>
<protein>
    <submittedName>
        <fullName evidence="3">Uncharacterized protein</fullName>
    </submittedName>
</protein>
<organism evidence="3 4">
    <name type="scientific">Aspergillus vadensis (strain CBS 113365 / IMI 142717 / IBT 24658)</name>
    <dbReference type="NCBI Taxonomy" id="1448311"/>
    <lineage>
        <taxon>Eukaryota</taxon>
        <taxon>Fungi</taxon>
        <taxon>Dikarya</taxon>
        <taxon>Ascomycota</taxon>
        <taxon>Pezizomycotina</taxon>
        <taxon>Eurotiomycetes</taxon>
        <taxon>Eurotiomycetidae</taxon>
        <taxon>Eurotiales</taxon>
        <taxon>Aspergillaceae</taxon>
        <taxon>Aspergillus</taxon>
        <taxon>Aspergillus subgen. Circumdati</taxon>
    </lineage>
</organism>
<feature type="transmembrane region" description="Helical" evidence="2">
    <location>
        <begin position="167"/>
        <end position="187"/>
    </location>
</feature>
<dbReference type="Proteomes" id="UP000248405">
    <property type="component" value="Unassembled WGS sequence"/>
</dbReference>
<dbReference type="EMBL" id="KZ821641">
    <property type="protein sequence ID" value="PYH64833.1"/>
    <property type="molecule type" value="Genomic_DNA"/>
</dbReference>
<gene>
    <name evidence="3" type="ORF">BO88DRAFT_154102</name>
</gene>
<keyword evidence="2" id="KW-1133">Transmembrane helix</keyword>
<dbReference type="AlphaFoldDB" id="A0A319BG26"/>
<keyword evidence="2" id="KW-0472">Membrane</keyword>
<keyword evidence="2" id="KW-0812">Transmembrane</keyword>